<proteinExistence type="predicted"/>
<evidence type="ECO:0000313" key="1">
    <source>
        <dbReference type="EMBL" id="RDB26092.1"/>
    </source>
</evidence>
<dbReference type="EMBL" id="LUEZ02000040">
    <property type="protein sequence ID" value="RDB26092.1"/>
    <property type="molecule type" value="Genomic_DNA"/>
</dbReference>
<organism evidence="1 2">
    <name type="scientific">Hypsizygus marmoreus</name>
    <name type="common">White beech mushroom</name>
    <name type="synonym">Agaricus marmoreus</name>
    <dbReference type="NCBI Taxonomy" id="39966"/>
    <lineage>
        <taxon>Eukaryota</taxon>
        <taxon>Fungi</taxon>
        <taxon>Dikarya</taxon>
        <taxon>Basidiomycota</taxon>
        <taxon>Agaricomycotina</taxon>
        <taxon>Agaricomycetes</taxon>
        <taxon>Agaricomycetidae</taxon>
        <taxon>Agaricales</taxon>
        <taxon>Tricholomatineae</taxon>
        <taxon>Lyophyllaceae</taxon>
        <taxon>Hypsizygus</taxon>
    </lineage>
</organism>
<gene>
    <name evidence="1" type="ORF">Hypma_006902</name>
</gene>
<protein>
    <submittedName>
        <fullName evidence="1">Uncharacterized protein</fullName>
    </submittedName>
</protein>
<dbReference type="Proteomes" id="UP000076154">
    <property type="component" value="Unassembled WGS sequence"/>
</dbReference>
<evidence type="ECO:0000313" key="2">
    <source>
        <dbReference type="Proteomes" id="UP000076154"/>
    </source>
</evidence>
<reference evidence="1" key="1">
    <citation type="submission" date="2018-04" db="EMBL/GenBank/DDBJ databases">
        <title>Whole genome sequencing of Hypsizygus marmoreus.</title>
        <authorList>
            <person name="Choi I.-G."/>
            <person name="Min B."/>
            <person name="Kim J.-G."/>
            <person name="Kim S."/>
            <person name="Oh Y.-L."/>
            <person name="Kong W.-S."/>
            <person name="Park H."/>
            <person name="Jeong J."/>
            <person name="Song E.-S."/>
        </authorList>
    </citation>
    <scope>NUCLEOTIDE SEQUENCE [LARGE SCALE GENOMIC DNA]</scope>
    <source>
        <strain evidence="1">51987-8</strain>
    </source>
</reference>
<accession>A0A369JXN3</accession>
<dbReference type="OrthoDB" id="3067373at2759"/>
<name>A0A369JXN3_HYPMA</name>
<sequence length="325" mass="36090">MPYHSTPLSSSYDVPTVVSDLHTLSRDRATETALKPVHGIDQLATIDMNSVTVLANGEPTKWNLVCASSADGYMEEMVIRIQGILRWRDLPPVSGSKDRLQPRLATLRQRVDIGGFDDPSFLQCLDKVQEIHELFSRAIPHDRLCQWDPETYPEGISVSASNRYFTPRRYAGTEPEIDLTDTTDPTGILRSLKPAGMVHTEDNEVKYFACSDTEDGKCYLPSSPAAFKVGDIVEAQISFLAVPIRDETVKMIIKLRALTMLSSVHTRTANFRELAAAASVKRPIKRMLRHTGYDADDDALPQPKIPKLGVAQTDVHMTENATPLA</sequence>
<dbReference type="AlphaFoldDB" id="A0A369JXN3"/>
<comment type="caution">
    <text evidence="1">The sequence shown here is derived from an EMBL/GenBank/DDBJ whole genome shotgun (WGS) entry which is preliminary data.</text>
</comment>
<dbReference type="InParanoid" id="A0A369JXN3"/>
<keyword evidence="2" id="KW-1185">Reference proteome</keyword>